<dbReference type="AlphaFoldDB" id="A0AAV4PKR1"/>
<protein>
    <submittedName>
        <fullName evidence="1">Uncharacterized protein</fullName>
    </submittedName>
</protein>
<evidence type="ECO:0000313" key="1">
    <source>
        <dbReference type="EMBL" id="GIX97020.1"/>
    </source>
</evidence>
<comment type="caution">
    <text evidence="1">The sequence shown here is derived from an EMBL/GenBank/DDBJ whole genome shotgun (WGS) entry which is preliminary data.</text>
</comment>
<gene>
    <name evidence="1" type="ORF">CDAR_94931</name>
</gene>
<dbReference type="Proteomes" id="UP001054837">
    <property type="component" value="Unassembled WGS sequence"/>
</dbReference>
<keyword evidence="2" id="KW-1185">Reference proteome</keyword>
<organism evidence="1 2">
    <name type="scientific">Caerostris darwini</name>
    <dbReference type="NCBI Taxonomy" id="1538125"/>
    <lineage>
        <taxon>Eukaryota</taxon>
        <taxon>Metazoa</taxon>
        <taxon>Ecdysozoa</taxon>
        <taxon>Arthropoda</taxon>
        <taxon>Chelicerata</taxon>
        <taxon>Arachnida</taxon>
        <taxon>Araneae</taxon>
        <taxon>Araneomorphae</taxon>
        <taxon>Entelegynae</taxon>
        <taxon>Araneoidea</taxon>
        <taxon>Araneidae</taxon>
        <taxon>Caerostris</taxon>
    </lineage>
</organism>
<evidence type="ECO:0000313" key="2">
    <source>
        <dbReference type="Proteomes" id="UP001054837"/>
    </source>
</evidence>
<sequence length="150" mass="16439">MTYNSLPYVLHILLHADVPIAADHSLFPKRLRKTIARHRTAVVTSSQRGDFLCLGDGFVLAHQWSMNGAPYYGQSAVAKESDKGAGNSPLRTPSSIFEHHVGSIRPTRKQQSPHVPRPDSAKVCATTHLIRKTFGIASVPISGTDTNRML</sequence>
<name>A0AAV4PKR1_9ARAC</name>
<reference evidence="1 2" key="1">
    <citation type="submission" date="2021-06" db="EMBL/GenBank/DDBJ databases">
        <title>Caerostris darwini draft genome.</title>
        <authorList>
            <person name="Kono N."/>
            <person name="Arakawa K."/>
        </authorList>
    </citation>
    <scope>NUCLEOTIDE SEQUENCE [LARGE SCALE GENOMIC DNA]</scope>
</reference>
<accession>A0AAV4PKR1</accession>
<proteinExistence type="predicted"/>
<dbReference type="EMBL" id="BPLQ01003002">
    <property type="protein sequence ID" value="GIX97020.1"/>
    <property type="molecule type" value="Genomic_DNA"/>
</dbReference>